<dbReference type="SUPFAM" id="SSF54427">
    <property type="entry name" value="NTF2-like"/>
    <property type="match status" value="1"/>
</dbReference>
<evidence type="ECO:0000313" key="1">
    <source>
        <dbReference type="EMBL" id="KZZ94277.1"/>
    </source>
</evidence>
<evidence type="ECO:0000313" key="2">
    <source>
        <dbReference type="Proteomes" id="UP000078544"/>
    </source>
</evidence>
<comment type="caution">
    <text evidence="1">The sequence shown here is derived from an EMBL/GenBank/DDBJ whole genome shotgun (WGS) entry which is preliminary data.</text>
</comment>
<proteinExistence type="predicted"/>
<dbReference type="AlphaFoldDB" id="A0A168AS85"/>
<sequence length="112" mass="13017">MSSFRLTKALVHKAFSHLAETKNAQVRGRFLSEKLQEPIKFTVTRVVVDAERDVDGWWCAVETRGEATRATGEPYNNEYAWLMRWNDEGKVDEIRAYFDTMLSEEVLRGPDF</sequence>
<gene>
    <name evidence="1" type="ORF">AAL_05244</name>
</gene>
<keyword evidence="2" id="KW-1185">Reference proteome</keyword>
<name>A0A168AS85_9HYPO</name>
<dbReference type="Proteomes" id="UP000078544">
    <property type="component" value="Unassembled WGS sequence"/>
</dbReference>
<organism evidence="1 2">
    <name type="scientific">Moelleriella libera RCEF 2490</name>
    <dbReference type="NCBI Taxonomy" id="1081109"/>
    <lineage>
        <taxon>Eukaryota</taxon>
        <taxon>Fungi</taxon>
        <taxon>Dikarya</taxon>
        <taxon>Ascomycota</taxon>
        <taxon>Pezizomycotina</taxon>
        <taxon>Sordariomycetes</taxon>
        <taxon>Hypocreomycetidae</taxon>
        <taxon>Hypocreales</taxon>
        <taxon>Clavicipitaceae</taxon>
        <taxon>Moelleriella</taxon>
    </lineage>
</organism>
<dbReference type="STRING" id="1081109.A0A168AS85"/>
<dbReference type="Gene3D" id="3.10.450.50">
    <property type="match status" value="1"/>
</dbReference>
<accession>A0A168AS85</accession>
<reference evidence="1 2" key="1">
    <citation type="journal article" date="2016" name="Genome Biol. Evol.">
        <title>Divergent and convergent evolution of fungal pathogenicity.</title>
        <authorList>
            <person name="Shang Y."/>
            <person name="Xiao G."/>
            <person name="Zheng P."/>
            <person name="Cen K."/>
            <person name="Zhan S."/>
            <person name="Wang C."/>
        </authorList>
    </citation>
    <scope>NUCLEOTIDE SEQUENCE [LARGE SCALE GENOMIC DNA]</scope>
    <source>
        <strain evidence="1 2">RCEF 2490</strain>
    </source>
</reference>
<dbReference type="InterPro" id="IPR032710">
    <property type="entry name" value="NTF2-like_dom_sf"/>
</dbReference>
<evidence type="ECO:0008006" key="3">
    <source>
        <dbReference type="Google" id="ProtNLM"/>
    </source>
</evidence>
<dbReference type="EMBL" id="AZGY01000011">
    <property type="protein sequence ID" value="KZZ94277.1"/>
    <property type="molecule type" value="Genomic_DNA"/>
</dbReference>
<dbReference type="OrthoDB" id="10264449at2759"/>
<protein>
    <recommendedName>
        <fullName evidence="3">SnoaL-like domain-containing protein</fullName>
    </recommendedName>
</protein>